<sequence length="212" mass="23961">MAEQLVGGGAAPFLSSNVVVHLPCTCLHYCSKLQRWSRICATPELAVVFWGDVRTVHTLLGNHTAYTLQTDPHRKPPDMPANGHPIRFSQSELTVRSQSFARYENQQRIYQLEPKTMTLLFYHCSSANEQVPATILGPSQHPGEYLRTEYEEVNGKAVIHEAAALHRLEFHIRNPSCANAGGYLHVVHQPFCCVRSGCHSEYKRLMRYTFPS</sequence>
<gene>
    <name evidence="1" type="ORF">EGYM00163_LOCUS23883</name>
</gene>
<proteinExistence type="predicted"/>
<dbReference type="AlphaFoldDB" id="A0A7S4FT21"/>
<organism evidence="1">
    <name type="scientific">Eutreptiella gymnastica</name>
    <dbReference type="NCBI Taxonomy" id="73025"/>
    <lineage>
        <taxon>Eukaryota</taxon>
        <taxon>Discoba</taxon>
        <taxon>Euglenozoa</taxon>
        <taxon>Euglenida</taxon>
        <taxon>Spirocuta</taxon>
        <taxon>Euglenophyceae</taxon>
        <taxon>Eutreptiales</taxon>
        <taxon>Eutreptiaceae</taxon>
        <taxon>Eutreptiella</taxon>
    </lineage>
</organism>
<reference evidence="1" key="1">
    <citation type="submission" date="2021-01" db="EMBL/GenBank/DDBJ databases">
        <authorList>
            <person name="Corre E."/>
            <person name="Pelletier E."/>
            <person name="Niang G."/>
            <person name="Scheremetjew M."/>
            <person name="Finn R."/>
            <person name="Kale V."/>
            <person name="Holt S."/>
            <person name="Cochrane G."/>
            <person name="Meng A."/>
            <person name="Brown T."/>
            <person name="Cohen L."/>
        </authorList>
    </citation>
    <scope>NUCLEOTIDE SEQUENCE</scope>
    <source>
        <strain evidence="1">CCMP1594</strain>
    </source>
</reference>
<protein>
    <submittedName>
        <fullName evidence="1">Uncharacterized protein</fullName>
    </submittedName>
</protein>
<name>A0A7S4FT21_9EUGL</name>
<dbReference type="EMBL" id="HBJA01067817">
    <property type="protein sequence ID" value="CAE0812733.1"/>
    <property type="molecule type" value="Transcribed_RNA"/>
</dbReference>
<evidence type="ECO:0000313" key="1">
    <source>
        <dbReference type="EMBL" id="CAE0812733.1"/>
    </source>
</evidence>
<accession>A0A7S4FT21</accession>